<feature type="domain" description="ChlI/MoxR AAA lid" evidence="3">
    <location>
        <begin position="269"/>
        <end position="329"/>
    </location>
</feature>
<evidence type="ECO:0000313" key="4">
    <source>
        <dbReference type="EMBL" id="KIW03744.1"/>
    </source>
</evidence>
<dbReference type="Gene3D" id="1.10.8.80">
    <property type="entry name" value="Magnesium chelatase subunit I, C-Terminal domain"/>
    <property type="match status" value="1"/>
</dbReference>
<evidence type="ECO:0000313" key="5">
    <source>
        <dbReference type="Proteomes" id="UP000053259"/>
    </source>
</evidence>
<dbReference type="GeneID" id="27313024"/>
<dbReference type="GO" id="GO:0016851">
    <property type="term" value="F:magnesium chelatase activity"/>
    <property type="evidence" value="ECO:0007669"/>
    <property type="project" value="UniProtKB-EC"/>
</dbReference>
<proteinExistence type="predicted"/>
<gene>
    <name evidence="4" type="ORF">PV09_05051</name>
</gene>
<keyword evidence="5" id="KW-1185">Reference proteome</keyword>
<dbReference type="PANTHER" id="PTHR11603:SF132">
    <property type="entry name" value="C2H2-TYPE DOMAIN-CONTAINING PROTEIN"/>
    <property type="match status" value="1"/>
</dbReference>
<dbReference type="InterPro" id="IPR041628">
    <property type="entry name" value="ChlI/MoxR_AAA_lid"/>
</dbReference>
<comment type="pathway">
    <text evidence="2">Porphyrin-containing compound metabolism.</text>
</comment>
<accession>A0A0D2AX31</accession>
<reference evidence="4 5" key="1">
    <citation type="submission" date="2015-01" db="EMBL/GenBank/DDBJ databases">
        <title>The Genome Sequence of Ochroconis gallopava CBS43764.</title>
        <authorList>
            <consortium name="The Broad Institute Genomics Platform"/>
            <person name="Cuomo C."/>
            <person name="de Hoog S."/>
            <person name="Gorbushina A."/>
            <person name="Stielow B."/>
            <person name="Teixiera M."/>
            <person name="Abouelleil A."/>
            <person name="Chapman S.B."/>
            <person name="Priest M."/>
            <person name="Young S.K."/>
            <person name="Wortman J."/>
            <person name="Nusbaum C."/>
            <person name="Birren B."/>
        </authorList>
    </citation>
    <scope>NUCLEOTIDE SEQUENCE [LARGE SCALE GENOMIC DNA]</scope>
    <source>
        <strain evidence="4 5">CBS 43764</strain>
    </source>
</reference>
<dbReference type="EMBL" id="KN847543">
    <property type="protein sequence ID" value="KIW03744.1"/>
    <property type="molecule type" value="Genomic_DNA"/>
</dbReference>
<dbReference type="PANTHER" id="PTHR11603">
    <property type="entry name" value="AAA FAMILY ATPASE"/>
    <property type="match status" value="1"/>
</dbReference>
<evidence type="ECO:0000259" key="3">
    <source>
        <dbReference type="Pfam" id="PF17863"/>
    </source>
</evidence>
<dbReference type="FunCoup" id="A0A0D2AX31">
    <property type="interactions" value="95"/>
</dbReference>
<dbReference type="Pfam" id="PF17863">
    <property type="entry name" value="AAA_lid_2"/>
    <property type="match status" value="1"/>
</dbReference>
<name>A0A0D2AX31_9PEZI</name>
<dbReference type="InterPro" id="IPR052041">
    <property type="entry name" value="Nucleic_acid_metab_PIN/TRAM"/>
</dbReference>
<dbReference type="Proteomes" id="UP000053259">
    <property type="component" value="Unassembled WGS sequence"/>
</dbReference>
<dbReference type="VEuPathDB" id="FungiDB:PV09_05051"/>
<dbReference type="EC" id="6.6.1.1" evidence="1"/>
<sequence>MEYEKIRLAEKAQELGDIELAVLLCLVAEAHCIIEADVEDIEQAEKEIQSICHKTFGLTTATLNCTADMSLDDFDAHILVYDAAEVVTPTANQHIQEDYFSSSDAISKRTKMLGFEDDGKIADVIVARDLHLAPVEVQVQALELMRGKRVFTRRALYTAPKRFVLVALNTADKGPKMMLHLNNHFSISHFYQHPDSSAASDIFDHENTSTRSNVRSRPSIPAFPRQSSGINPFLPFFQKYEIDEIAKLSSRVKLHPDVRAYMHNIVVFMRMHRAVASGVTPHATRSLYSLTSALASLHGLDFITPSLVALAVRKIYPHRLVIVKPEDEMSLQWGSELDAVREYLDGITAEDVIDDVLGMVETPL</sequence>
<evidence type="ECO:0000256" key="1">
    <source>
        <dbReference type="ARBA" id="ARBA00012825"/>
    </source>
</evidence>
<dbReference type="InParanoid" id="A0A0D2AX31"/>
<protein>
    <recommendedName>
        <fullName evidence="1">magnesium chelatase</fullName>
        <ecNumber evidence="1">6.6.1.1</ecNumber>
    </recommendedName>
</protein>
<dbReference type="OrthoDB" id="444631at2759"/>
<dbReference type="HOGENOM" id="CLU_034390_0_0_1"/>
<dbReference type="RefSeq" id="XP_016213613.1">
    <property type="nucleotide sequence ID" value="XM_016358512.1"/>
</dbReference>
<organism evidence="4 5">
    <name type="scientific">Verruconis gallopava</name>
    <dbReference type="NCBI Taxonomy" id="253628"/>
    <lineage>
        <taxon>Eukaryota</taxon>
        <taxon>Fungi</taxon>
        <taxon>Dikarya</taxon>
        <taxon>Ascomycota</taxon>
        <taxon>Pezizomycotina</taxon>
        <taxon>Dothideomycetes</taxon>
        <taxon>Pleosporomycetidae</taxon>
        <taxon>Venturiales</taxon>
        <taxon>Sympoventuriaceae</taxon>
        <taxon>Verruconis</taxon>
    </lineage>
</organism>
<dbReference type="AlphaFoldDB" id="A0A0D2AX31"/>
<evidence type="ECO:0000256" key="2">
    <source>
        <dbReference type="ARBA" id="ARBA00023444"/>
    </source>
</evidence>